<dbReference type="InterPro" id="IPR029046">
    <property type="entry name" value="LolA/LolB/LppX"/>
</dbReference>
<dbReference type="InterPro" id="IPR009830">
    <property type="entry name" value="LppX/LprAFG"/>
</dbReference>
<feature type="signal peptide" evidence="4">
    <location>
        <begin position="1"/>
        <end position="26"/>
    </location>
</feature>
<comment type="subcellular location">
    <subcellularLocation>
        <location evidence="1">Cell envelope</location>
    </subcellularLocation>
</comment>
<dbReference type="Pfam" id="PF07161">
    <property type="entry name" value="LppX_LprAFG"/>
    <property type="match status" value="1"/>
</dbReference>
<dbReference type="CDD" id="cd16334">
    <property type="entry name" value="LppX-like"/>
    <property type="match status" value="1"/>
</dbReference>
<keyword evidence="4" id="KW-0732">Signal</keyword>
<dbReference type="RefSeq" id="WP_143784799.1">
    <property type="nucleotide sequence ID" value="NZ_CP041616.1"/>
</dbReference>
<reference evidence="5 6" key="1">
    <citation type="submission" date="2019-07" db="EMBL/GenBank/DDBJ databases">
        <title>complete genome sequencing of Ornithinimicrobium sp. H23M54.</title>
        <authorList>
            <person name="Bae J.-W."/>
            <person name="Lee S.-Y."/>
        </authorList>
    </citation>
    <scope>NUCLEOTIDE SEQUENCE [LARGE SCALE GENOMIC DNA]</scope>
    <source>
        <strain evidence="5 6">H23M54</strain>
    </source>
</reference>
<accession>A0A516GEW1</accession>
<gene>
    <name evidence="5" type="ORF">FNH13_18515</name>
</gene>
<comment type="similarity">
    <text evidence="2">Belongs to the LppX/LprAFG lipoprotein family.</text>
</comment>
<evidence type="ECO:0000313" key="5">
    <source>
        <dbReference type="EMBL" id="QDO90073.1"/>
    </source>
</evidence>
<dbReference type="OrthoDB" id="5143207at2"/>
<evidence type="ECO:0000256" key="4">
    <source>
        <dbReference type="SAM" id="SignalP"/>
    </source>
</evidence>
<evidence type="ECO:0000313" key="6">
    <source>
        <dbReference type="Proteomes" id="UP000315395"/>
    </source>
</evidence>
<dbReference type="GO" id="GO:0030313">
    <property type="term" value="C:cell envelope"/>
    <property type="evidence" value="ECO:0007669"/>
    <property type="project" value="UniProtKB-SubCell"/>
</dbReference>
<dbReference type="Gene3D" id="2.50.20.20">
    <property type="match status" value="1"/>
</dbReference>
<keyword evidence="3" id="KW-0472">Membrane</keyword>
<name>A0A516GEW1_9MICO</name>
<keyword evidence="6" id="KW-1185">Reference proteome</keyword>
<sequence>MRINGHTRRAGLPLALVVATALTLTACSDGDEPDTDAATTTEPTASDRLEQAHATLVEAGSVRLVLEGIDLPDSAIILKASGSGTMEPAAFDGTITAKVAGVQADVPTIAVDDTLYVKLPFSPGFISTTPEDLKVPDPARLFDVDDGLAGLLTLTEGAEFGEQTRVGADVTQQITGTLPGQSVVDLLYVGDADQDFDVAYGLIEDSWEVRTVTITGPFYPPDDATYEVTIDQYGEPVTVTAP</sequence>
<dbReference type="Proteomes" id="UP000315395">
    <property type="component" value="Chromosome"/>
</dbReference>
<evidence type="ECO:0000256" key="1">
    <source>
        <dbReference type="ARBA" id="ARBA00004196"/>
    </source>
</evidence>
<dbReference type="AlphaFoldDB" id="A0A516GEW1"/>
<dbReference type="PROSITE" id="PS51257">
    <property type="entry name" value="PROKAR_LIPOPROTEIN"/>
    <property type="match status" value="1"/>
</dbReference>
<keyword evidence="5" id="KW-0449">Lipoprotein</keyword>
<dbReference type="KEGG" id="orz:FNH13_18515"/>
<protein>
    <submittedName>
        <fullName evidence="5">LppX_LprAFG lipoprotein</fullName>
    </submittedName>
</protein>
<dbReference type="SUPFAM" id="SSF89392">
    <property type="entry name" value="Prokaryotic lipoproteins and lipoprotein localization factors"/>
    <property type="match status" value="1"/>
</dbReference>
<organism evidence="5 6">
    <name type="scientific">Ornithinimicrobium ciconiae</name>
    <dbReference type="NCBI Taxonomy" id="2594265"/>
    <lineage>
        <taxon>Bacteria</taxon>
        <taxon>Bacillati</taxon>
        <taxon>Actinomycetota</taxon>
        <taxon>Actinomycetes</taxon>
        <taxon>Micrococcales</taxon>
        <taxon>Ornithinimicrobiaceae</taxon>
        <taxon>Ornithinimicrobium</taxon>
    </lineage>
</organism>
<evidence type="ECO:0000256" key="3">
    <source>
        <dbReference type="ARBA" id="ARBA00022475"/>
    </source>
</evidence>
<dbReference type="EMBL" id="CP041616">
    <property type="protein sequence ID" value="QDO90073.1"/>
    <property type="molecule type" value="Genomic_DNA"/>
</dbReference>
<keyword evidence="3" id="KW-1003">Cell membrane</keyword>
<feature type="chain" id="PRO_5039145447" evidence="4">
    <location>
        <begin position="27"/>
        <end position="242"/>
    </location>
</feature>
<proteinExistence type="inferred from homology"/>
<evidence type="ECO:0000256" key="2">
    <source>
        <dbReference type="ARBA" id="ARBA00009194"/>
    </source>
</evidence>